<accession>A0A1D6PJJ2</accession>
<reference evidence="1" key="1">
    <citation type="submission" date="2015-12" db="EMBL/GenBank/DDBJ databases">
        <title>Update maize B73 reference genome by single molecule sequencing technologies.</title>
        <authorList>
            <consortium name="Maize Genome Sequencing Project"/>
            <person name="Ware D."/>
        </authorList>
    </citation>
    <scope>NUCLEOTIDE SEQUENCE</scope>
    <source>
        <tissue evidence="1">Seedling</tissue>
    </source>
</reference>
<sequence>MAGIKLGPLHLWWTALYLLWLLLLVGTKQPRHRLPKAGSRRCPL</sequence>
<evidence type="ECO:0000313" key="1">
    <source>
        <dbReference type="EMBL" id="AQL09468.1"/>
    </source>
</evidence>
<protein>
    <submittedName>
        <fullName evidence="1">Acidic ribosomal protein P40</fullName>
    </submittedName>
</protein>
<organism evidence="1">
    <name type="scientific">Zea mays</name>
    <name type="common">Maize</name>
    <dbReference type="NCBI Taxonomy" id="4577"/>
    <lineage>
        <taxon>Eukaryota</taxon>
        <taxon>Viridiplantae</taxon>
        <taxon>Streptophyta</taxon>
        <taxon>Embryophyta</taxon>
        <taxon>Tracheophyta</taxon>
        <taxon>Spermatophyta</taxon>
        <taxon>Magnoliopsida</taxon>
        <taxon>Liliopsida</taxon>
        <taxon>Poales</taxon>
        <taxon>Poaceae</taxon>
        <taxon>PACMAD clade</taxon>
        <taxon>Panicoideae</taxon>
        <taxon>Andropogonodae</taxon>
        <taxon>Andropogoneae</taxon>
        <taxon>Tripsacinae</taxon>
        <taxon>Zea</taxon>
    </lineage>
</organism>
<keyword evidence="1" id="KW-0689">Ribosomal protein</keyword>
<gene>
    <name evidence="1" type="ORF">ZEAMMB73_Zm00001d048346</name>
</gene>
<name>A0A1D6PJJ2_MAIZE</name>
<dbReference type="EMBL" id="CM000785">
    <property type="protein sequence ID" value="AQL09468.1"/>
    <property type="molecule type" value="Genomic_DNA"/>
</dbReference>
<dbReference type="GO" id="GO:0005840">
    <property type="term" value="C:ribosome"/>
    <property type="evidence" value="ECO:0007669"/>
    <property type="project" value="UniProtKB-KW"/>
</dbReference>
<dbReference type="AlphaFoldDB" id="A0A1D6PJJ2"/>
<keyword evidence="1" id="KW-0687">Ribonucleoprotein</keyword>
<proteinExistence type="predicted"/>